<gene>
    <name evidence="2" type="ORF">SPOG_03842</name>
</gene>
<dbReference type="PANTHER" id="PTHR28027">
    <property type="entry name" value="TRANSCRIPTIONAL REGULATOR MIT1"/>
    <property type="match status" value="1"/>
</dbReference>
<dbReference type="GO" id="GO:0003677">
    <property type="term" value="F:DNA binding"/>
    <property type="evidence" value="ECO:0007669"/>
    <property type="project" value="TreeGrafter"/>
</dbReference>
<accession>S9W451</accession>
<dbReference type="InterPro" id="IPR018608">
    <property type="entry name" value="Gti1/Pac2"/>
</dbReference>
<keyword evidence="3" id="KW-1185">Reference proteome</keyword>
<protein>
    <submittedName>
        <fullName evidence="2">cAMP-independent regulatory protein Pac2</fullName>
    </submittedName>
</protein>
<dbReference type="HOGENOM" id="CLU_028895_3_1_1"/>
<proteinExistence type="predicted"/>
<dbReference type="PANTHER" id="PTHR28027:SF1">
    <property type="entry name" value="CAMP INDEPENDENT REGULATORY PROTEIN (AFU_ORTHOLOGUE AFUA_3G09640)"/>
    <property type="match status" value="1"/>
</dbReference>
<evidence type="ECO:0000313" key="3">
    <source>
        <dbReference type="Proteomes" id="UP000015464"/>
    </source>
</evidence>
<name>S9W451_SCHCR</name>
<feature type="compositionally biased region" description="Polar residues" evidence="1">
    <location>
        <begin position="91"/>
        <end position="113"/>
    </location>
</feature>
<dbReference type="Pfam" id="PF09729">
    <property type="entry name" value="Gti1_Pac2"/>
    <property type="match status" value="1"/>
</dbReference>
<dbReference type="OrthoDB" id="5572844at2759"/>
<dbReference type="STRING" id="653667.S9W451"/>
<dbReference type="RefSeq" id="XP_013021560.1">
    <property type="nucleotide sequence ID" value="XM_013166106.1"/>
</dbReference>
<feature type="region of interest" description="Disordered" evidence="1">
    <location>
        <begin position="81"/>
        <end position="136"/>
    </location>
</feature>
<dbReference type="Proteomes" id="UP000015464">
    <property type="component" value="Unassembled WGS sequence"/>
</dbReference>
<reference evidence="2 3" key="1">
    <citation type="journal article" date="2011" name="Science">
        <title>Comparative functional genomics of the fission yeasts.</title>
        <authorList>
            <person name="Rhind N."/>
            <person name="Chen Z."/>
            <person name="Yassour M."/>
            <person name="Thompson D.A."/>
            <person name="Haas B.J."/>
            <person name="Habib N."/>
            <person name="Wapinski I."/>
            <person name="Roy S."/>
            <person name="Lin M.F."/>
            <person name="Heiman D.I."/>
            <person name="Young S.K."/>
            <person name="Furuya K."/>
            <person name="Guo Y."/>
            <person name="Pidoux A."/>
            <person name="Chen H.M."/>
            <person name="Robbertse B."/>
            <person name="Goldberg J.M."/>
            <person name="Aoki K."/>
            <person name="Bayne E.H."/>
            <person name="Berlin A.M."/>
            <person name="Desjardins C.A."/>
            <person name="Dobbs E."/>
            <person name="Dukaj L."/>
            <person name="Fan L."/>
            <person name="FitzGerald M.G."/>
            <person name="French C."/>
            <person name="Gujja S."/>
            <person name="Hansen K."/>
            <person name="Keifenheim D."/>
            <person name="Levin J.Z."/>
            <person name="Mosher R.A."/>
            <person name="Mueller C.A."/>
            <person name="Pfiffner J."/>
            <person name="Priest M."/>
            <person name="Russ C."/>
            <person name="Smialowska A."/>
            <person name="Swoboda P."/>
            <person name="Sykes S.M."/>
            <person name="Vaughn M."/>
            <person name="Vengrova S."/>
            <person name="Yoder R."/>
            <person name="Zeng Q."/>
            <person name="Allshire R."/>
            <person name="Baulcombe D."/>
            <person name="Birren B.W."/>
            <person name="Brown W."/>
            <person name="Ekwall K."/>
            <person name="Kellis M."/>
            <person name="Leatherwood J."/>
            <person name="Levin H."/>
            <person name="Margalit H."/>
            <person name="Martienssen R."/>
            <person name="Nieduszynski C.A."/>
            <person name="Spatafora J.W."/>
            <person name="Friedman N."/>
            <person name="Dalgaard J.Z."/>
            <person name="Baumann P."/>
            <person name="Niki H."/>
            <person name="Regev A."/>
            <person name="Nusbaum C."/>
        </authorList>
    </citation>
    <scope>NUCLEOTIDE SEQUENCE [LARGE SCALE GENOMIC DNA]</scope>
    <source>
        <strain evidence="3">OY26 / ATCC MYA-4695 / CBS 11777 / NBRC 106824 / NRRL Y48691</strain>
    </source>
</reference>
<sequence>MQTYTGVIKTPLDAIILFEACRIGLLPRVQRRLSDHERSLIRAGSVFVWDEREAGMRRWTDGKSWSASRVSGSFLTYREMEGKRKPYQGTPGDSTVKRSSSVEPHNHSSLSSFHQDDSGAGSMSDDSSMDDENMRGLHYKPNGLIKQSFSITTSLNHKLHLISYSSPIPDPSLISPSCDVNLSRITIPYGLYPDAGPPLVQAPKFLAPYDIPVEKVACSEDARVLDKLRQALWLYFGIQRERFVYFLMFQYR</sequence>
<dbReference type="eggNOG" id="KOG4476">
    <property type="taxonomic scope" value="Eukaryota"/>
</dbReference>
<dbReference type="EMBL" id="KE546988">
    <property type="protein sequence ID" value="EPY53314.1"/>
    <property type="molecule type" value="Genomic_DNA"/>
</dbReference>
<dbReference type="GeneID" id="25038159"/>
<organism evidence="2 3">
    <name type="scientific">Schizosaccharomyces cryophilus (strain OY26 / ATCC MYA-4695 / CBS 11777 / NBRC 106824 / NRRL Y48691)</name>
    <name type="common">Fission yeast</name>
    <dbReference type="NCBI Taxonomy" id="653667"/>
    <lineage>
        <taxon>Eukaryota</taxon>
        <taxon>Fungi</taxon>
        <taxon>Dikarya</taxon>
        <taxon>Ascomycota</taxon>
        <taxon>Taphrinomycotina</taxon>
        <taxon>Schizosaccharomycetes</taxon>
        <taxon>Schizosaccharomycetales</taxon>
        <taxon>Schizosaccharomycetaceae</taxon>
        <taxon>Schizosaccharomyces</taxon>
    </lineage>
</organism>
<evidence type="ECO:0000256" key="1">
    <source>
        <dbReference type="SAM" id="MobiDB-lite"/>
    </source>
</evidence>
<dbReference type="AlphaFoldDB" id="S9W451"/>
<dbReference type="GO" id="GO:0031138">
    <property type="term" value="P:negative regulation of conjugation with cellular fusion"/>
    <property type="evidence" value="ECO:0007669"/>
    <property type="project" value="EnsemblFungi"/>
</dbReference>
<dbReference type="OMA" id="GIQRERF"/>
<evidence type="ECO:0000313" key="2">
    <source>
        <dbReference type="EMBL" id="EPY53314.1"/>
    </source>
</evidence>